<evidence type="ECO:0000313" key="4">
    <source>
        <dbReference type="Proteomes" id="UP000785653"/>
    </source>
</evidence>
<dbReference type="EMBL" id="JABZXS010000001">
    <property type="protein sequence ID" value="MBF1672607.1"/>
    <property type="molecule type" value="Genomic_DNA"/>
</dbReference>
<gene>
    <name evidence="3" type="ORF">HXO65_00105</name>
</gene>
<sequence>MSGRDWITEEEFEIAVAYLRVLLLTNVGRDRQRIQPKVLEGNPLNRGYLPASLDWRPPYLTIRNAFRLKDRPPRDQDFSSASYDVDSLSDLSTGTYGCLVPSGTHGRGGSIFFVPVGLLGRVLCALEAEYGYTPSKGGVTEIPSWEECQRKVGTTITRLNLKDWGSLDAVLAKELGEYPVWGDYSTPRKAIDRQERAECEKKVAVLVPPLPKVFRWMDPEKSEPEKSEPEKSEPETETEPETEPKSKLSLHYVVFTGIALILYGVAAYMAFHIPPGKVEGGITAVLGELTCASMFLLIRD</sequence>
<keyword evidence="2" id="KW-0472">Membrane</keyword>
<feature type="region of interest" description="Disordered" evidence="1">
    <location>
        <begin position="217"/>
        <end position="244"/>
    </location>
</feature>
<keyword evidence="2" id="KW-0812">Transmembrane</keyword>
<feature type="transmembrane region" description="Helical" evidence="2">
    <location>
        <begin position="252"/>
        <end position="274"/>
    </location>
</feature>
<organism evidence="3 4">
    <name type="scientific">Rothia mucilaginosa</name>
    <dbReference type="NCBI Taxonomy" id="43675"/>
    <lineage>
        <taxon>Bacteria</taxon>
        <taxon>Bacillati</taxon>
        <taxon>Actinomycetota</taxon>
        <taxon>Actinomycetes</taxon>
        <taxon>Micrococcales</taxon>
        <taxon>Micrococcaceae</taxon>
        <taxon>Rothia</taxon>
    </lineage>
</organism>
<evidence type="ECO:0000256" key="2">
    <source>
        <dbReference type="SAM" id="Phobius"/>
    </source>
</evidence>
<proteinExistence type="predicted"/>
<evidence type="ECO:0000256" key="1">
    <source>
        <dbReference type="SAM" id="MobiDB-lite"/>
    </source>
</evidence>
<dbReference type="AlphaFoldDB" id="A0A930Q389"/>
<feature type="compositionally biased region" description="Basic and acidic residues" evidence="1">
    <location>
        <begin position="217"/>
        <end position="234"/>
    </location>
</feature>
<feature type="transmembrane region" description="Helical" evidence="2">
    <location>
        <begin position="280"/>
        <end position="298"/>
    </location>
</feature>
<evidence type="ECO:0000313" key="3">
    <source>
        <dbReference type="EMBL" id="MBF1672607.1"/>
    </source>
</evidence>
<name>A0A930Q389_9MICC</name>
<protein>
    <submittedName>
        <fullName evidence="3">Uncharacterized protein</fullName>
    </submittedName>
</protein>
<accession>A0A930Q389</accession>
<reference evidence="3" key="1">
    <citation type="submission" date="2020-04" db="EMBL/GenBank/DDBJ databases">
        <title>Deep metagenomics examines the oral microbiome during advanced dental caries in children, revealing novel taxa and co-occurrences with host molecules.</title>
        <authorList>
            <person name="Baker J.L."/>
            <person name="Morton J.T."/>
            <person name="Dinis M."/>
            <person name="Alvarez R."/>
            <person name="Tran N.C."/>
            <person name="Knight R."/>
            <person name="Edlund A."/>
        </authorList>
    </citation>
    <scope>NUCLEOTIDE SEQUENCE</scope>
    <source>
        <strain evidence="3">JCVI_47_bin.3</strain>
    </source>
</reference>
<dbReference type="Proteomes" id="UP000785653">
    <property type="component" value="Unassembled WGS sequence"/>
</dbReference>
<keyword evidence="2" id="KW-1133">Transmembrane helix</keyword>
<comment type="caution">
    <text evidence="3">The sequence shown here is derived from an EMBL/GenBank/DDBJ whole genome shotgun (WGS) entry which is preliminary data.</text>
</comment>